<dbReference type="CDD" id="cd00041">
    <property type="entry name" value="CUB"/>
    <property type="match status" value="4"/>
</dbReference>
<feature type="binding site" evidence="7">
    <location>
        <position position="209"/>
    </location>
    <ligand>
        <name>Ca(2+)</name>
        <dbReference type="ChEBI" id="CHEBI:29108"/>
        <label>1</label>
    </ligand>
</feature>
<feature type="domain" description="Peptidase S1" evidence="11">
    <location>
        <begin position="535"/>
        <end position="772"/>
    </location>
</feature>
<dbReference type="PROSITE" id="PS01180">
    <property type="entry name" value="CUB"/>
    <property type="match status" value="4"/>
</dbReference>
<feature type="domain" description="CUB" evidence="10">
    <location>
        <begin position="286"/>
        <end position="398"/>
    </location>
</feature>
<evidence type="ECO:0000256" key="8">
    <source>
        <dbReference type="PROSITE-ProRule" id="PRU00059"/>
    </source>
</evidence>
<proteinExistence type="predicted"/>
<dbReference type="Proteomes" id="UP000594262">
    <property type="component" value="Unplaced"/>
</dbReference>
<dbReference type="SMART" id="SM00020">
    <property type="entry name" value="Tryp_SPc"/>
    <property type="match status" value="1"/>
</dbReference>
<feature type="binding site" evidence="7">
    <location>
        <position position="217"/>
    </location>
    <ligand>
        <name>Ca(2+)</name>
        <dbReference type="ChEBI" id="CHEBI:29108"/>
        <label>1</label>
    </ligand>
</feature>
<dbReference type="Gene3D" id="2.40.10.10">
    <property type="entry name" value="Trypsin-like serine proteases"/>
    <property type="match status" value="1"/>
</dbReference>
<evidence type="ECO:0000256" key="3">
    <source>
        <dbReference type="ARBA" id="ARBA00022801"/>
    </source>
</evidence>
<feature type="disulfide bond" evidence="6">
    <location>
        <begin position="697"/>
        <end position="713"/>
    </location>
</feature>
<dbReference type="InterPro" id="IPR000859">
    <property type="entry name" value="CUB_dom"/>
</dbReference>
<dbReference type="GO" id="GO:0006508">
    <property type="term" value="P:proteolysis"/>
    <property type="evidence" value="ECO:0007669"/>
    <property type="project" value="UniProtKB-KW"/>
</dbReference>
<dbReference type="Pfam" id="PF00089">
    <property type="entry name" value="Trypsin"/>
    <property type="match status" value="1"/>
</dbReference>
<comment type="caution">
    <text evidence="8">Lacks conserved residue(s) required for the propagation of feature annotation.</text>
</comment>
<keyword evidence="2" id="KW-0677">Repeat</keyword>
<evidence type="ECO:0000259" key="10">
    <source>
        <dbReference type="PROSITE" id="PS01180"/>
    </source>
</evidence>
<dbReference type="FunFam" id="2.60.120.290:FF:000013">
    <property type="entry name" value="Membrane frizzled-related protein"/>
    <property type="match status" value="3"/>
</dbReference>
<feature type="domain" description="CUB" evidence="10">
    <location>
        <begin position="414"/>
        <end position="517"/>
    </location>
</feature>
<keyword evidence="4" id="KW-0720">Serine protease</keyword>
<dbReference type="Pfam" id="PF00431">
    <property type="entry name" value="CUB"/>
    <property type="match status" value="4"/>
</dbReference>
<dbReference type="InterPro" id="IPR043504">
    <property type="entry name" value="Peptidase_S1_PA_chymotrypsin"/>
</dbReference>
<dbReference type="PRINTS" id="PR00722">
    <property type="entry name" value="CHYMOTRYPSIN"/>
</dbReference>
<feature type="disulfide bond" evidence="6">
    <location>
        <begin position="214"/>
        <end position="233"/>
    </location>
</feature>
<feature type="chain" id="PRO_5029639897" evidence="9">
    <location>
        <begin position="22"/>
        <end position="775"/>
    </location>
</feature>
<dbReference type="InterPro" id="IPR009003">
    <property type="entry name" value="Peptidase_S1_PA"/>
</dbReference>
<keyword evidence="7" id="KW-0479">Metal-binding</keyword>
<feature type="domain" description="CUB" evidence="10">
    <location>
        <begin position="24"/>
        <end position="139"/>
    </location>
</feature>
<sequence length="775" mass="87719">MRLLHLLLAATVIHVVPQVSSQECGKILTNFLGMFTSPSYPENYANNLSCTWTIKTDPGTKIQLRFTDFEFEDHSDCRYDYLELFDGPSSDSNSLGKFCGKTVFDHEDLYVSTGNLMFIRMKTDKADNFRGFEATWIAVDQRLVMPKRSLRRRQNDGGCNKRLTGKNGILTSPNYGKDSTYPPKSNCRWEIITDSEHEINLNFEDFKLESHSECKYDYVTINGSQINLREKYCGETSPHQKNSQRLIKSVGNKLVVKFVSDTSKQERGFKARWWVTKKSSVTPSECGGELSGEKGTLTSPSYPRSTLKQIICTWKITVPEGYKVRFTFQDLDIQNHYKCSTGYVQIKDRSKAGLESLGVYCGTILPAPINSKGNVIEVGFLSDKNATTRGFKAKWQSFYESEETDKDKEKDTPCNSVLRQPNGKIVHNIGSSCKWTIELPSNKRAILSVTSIQLTDDPTCYKETLQVKERSGTTLFKTCGTLKPQPVISFTNRVTVEHIVRERRLERSAFVLQWESVDSDAENNIFDTGSCLTSTLPGIRFKSDKSSRKGIEPDHIPWMVQLHSSIHCAGAILSPEWVISSAHCFIRMPMVTEWLVRAGDPSFFSEDGSEQIVNIREIFFHPTYNRKTFDNDVVLLRLKDKLKFNSRVRSICLPDQNTVLNDNQECSISGWGTTKYLGKPREKLFQVFPKIVSTSRCNQRKIYDGKVTENMLCAGRSGHDSCQGDGGAPLVCVDKDRYFAAGLASWGNGCAGKHGVYTDLRKQVKWIKSVMKQNN</sequence>
<feature type="binding site" evidence="7">
    <location>
        <position position="383"/>
    </location>
    <ligand>
        <name>Ca(2+)</name>
        <dbReference type="ChEBI" id="CHEBI:29108"/>
        <label>3</label>
    </ligand>
</feature>
<keyword evidence="7" id="KW-0106">Calcium</keyword>
<feature type="signal peptide" evidence="9">
    <location>
        <begin position="1"/>
        <end position="21"/>
    </location>
</feature>
<organism evidence="12 13">
    <name type="scientific">Clytia hemisphaerica</name>
    <dbReference type="NCBI Taxonomy" id="252671"/>
    <lineage>
        <taxon>Eukaryota</taxon>
        <taxon>Metazoa</taxon>
        <taxon>Cnidaria</taxon>
        <taxon>Hydrozoa</taxon>
        <taxon>Hydroidolina</taxon>
        <taxon>Leptothecata</taxon>
        <taxon>Obeliida</taxon>
        <taxon>Clytiidae</taxon>
        <taxon>Clytia</taxon>
    </lineage>
</organism>
<evidence type="ECO:0000259" key="11">
    <source>
        <dbReference type="PROSITE" id="PS50240"/>
    </source>
</evidence>
<dbReference type="GO" id="GO:0046872">
    <property type="term" value="F:metal ion binding"/>
    <property type="evidence" value="ECO:0007669"/>
    <property type="project" value="UniProtKB-KW"/>
</dbReference>
<dbReference type="InterPro" id="IPR001254">
    <property type="entry name" value="Trypsin_dom"/>
</dbReference>
<dbReference type="PROSITE" id="PS50240">
    <property type="entry name" value="TRYPSIN_DOM"/>
    <property type="match status" value="1"/>
</dbReference>
<feature type="disulfide bond" evidence="6">
    <location>
        <begin position="722"/>
        <end position="750"/>
    </location>
</feature>
<protein>
    <submittedName>
        <fullName evidence="12">Uncharacterized protein</fullName>
    </submittedName>
</protein>
<feature type="binding site" evidence="7">
    <location>
        <position position="268"/>
    </location>
    <ligand>
        <name>Ca(2+)</name>
        <dbReference type="ChEBI" id="CHEBI:29108"/>
        <label>2</label>
    </ligand>
</feature>
<dbReference type="OrthoDB" id="10012881at2759"/>
<keyword evidence="9" id="KW-0732">Signal</keyword>
<dbReference type="InterPro" id="IPR001314">
    <property type="entry name" value="Peptidase_S1A"/>
</dbReference>
<evidence type="ECO:0000256" key="4">
    <source>
        <dbReference type="ARBA" id="ARBA00022825"/>
    </source>
</evidence>
<dbReference type="CDD" id="cd00190">
    <property type="entry name" value="Tryp_SPc"/>
    <property type="match status" value="1"/>
</dbReference>
<keyword evidence="3" id="KW-0378">Hydrolase</keyword>
<evidence type="ECO:0000256" key="1">
    <source>
        <dbReference type="ARBA" id="ARBA00022670"/>
    </source>
</evidence>
<dbReference type="SUPFAM" id="SSF50494">
    <property type="entry name" value="Trypsin-like serine proteases"/>
    <property type="match status" value="1"/>
</dbReference>
<keyword evidence="1" id="KW-0645">Protease</keyword>
<reference evidence="12" key="1">
    <citation type="submission" date="2021-01" db="UniProtKB">
        <authorList>
            <consortium name="EnsemblMetazoa"/>
        </authorList>
    </citation>
    <scope>IDENTIFICATION</scope>
</reference>
<dbReference type="GO" id="GO:0004252">
    <property type="term" value="F:serine-type endopeptidase activity"/>
    <property type="evidence" value="ECO:0007669"/>
    <property type="project" value="InterPro"/>
</dbReference>
<dbReference type="InterPro" id="IPR024175">
    <property type="entry name" value="Pept_S1A_C1r/C1S/mannan-bd"/>
</dbReference>
<feature type="disulfide bond" evidence="6">
    <location>
        <begin position="286"/>
        <end position="312"/>
    </location>
</feature>
<dbReference type="GO" id="GO:0006956">
    <property type="term" value="P:complement activation"/>
    <property type="evidence" value="ECO:0007669"/>
    <property type="project" value="InterPro"/>
</dbReference>
<dbReference type="SUPFAM" id="SSF49854">
    <property type="entry name" value="Spermadhesin, CUB domain"/>
    <property type="match status" value="4"/>
</dbReference>
<evidence type="ECO:0000256" key="5">
    <source>
        <dbReference type="ARBA" id="ARBA00023157"/>
    </source>
</evidence>
<evidence type="ECO:0000256" key="7">
    <source>
        <dbReference type="PIRSR" id="PIRSR001155-4"/>
    </source>
</evidence>
<dbReference type="Gene3D" id="2.60.120.290">
    <property type="entry name" value="Spermadhesin, CUB domain"/>
    <property type="match status" value="4"/>
</dbReference>
<dbReference type="SMART" id="SM00042">
    <property type="entry name" value="CUB"/>
    <property type="match status" value="4"/>
</dbReference>
<feature type="disulfide bond" evidence="6">
    <location>
        <begin position="339"/>
        <end position="361"/>
    </location>
</feature>
<name>A0A7M5UMQ0_9CNID</name>
<evidence type="ECO:0000256" key="6">
    <source>
        <dbReference type="PIRSR" id="PIRSR001155-2"/>
    </source>
</evidence>
<dbReference type="FunFam" id="2.40.10.10:FF:000003">
    <property type="entry name" value="Transmembrane serine protease 3"/>
    <property type="match status" value="1"/>
</dbReference>
<dbReference type="PANTHER" id="PTHR24251:SF37">
    <property type="entry name" value="CUB DOMAIN-CONTAINING PROTEIN"/>
    <property type="match status" value="1"/>
</dbReference>
<evidence type="ECO:0000313" key="13">
    <source>
        <dbReference type="Proteomes" id="UP000594262"/>
    </source>
</evidence>
<keyword evidence="5 6" id="KW-1015">Disulfide bond</keyword>
<dbReference type="PANTHER" id="PTHR24251">
    <property type="entry name" value="OVOCHYMASE-RELATED"/>
    <property type="match status" value="1"/>
</dbReference>
<evidence type="ECO:0000313" key="12">
    <source>
        <dbReference type="EnsemblMetazoa" id="CLYHEMP001373.1"/>
    </source>
</evidence>
<accession>A0A7M5UMQ0</accession>
<dbReference type="GO" id="GO:0005576">
    <property type="term" value="C:extracellular region"/>
    <property type="evidence" value="ECO:0007669"/>
    <property type="project" value="InterPro"/>
</dbReference>
<dbReference type="EnsemblMetazoa" id="CLYHEMT001373.1">
    <property type="protein sequence ID" value="CLYHEMP001373.1"/>
    <property type="gene ID" value="CLYHEMG001373"/>
</dbReference>
<keyword evidence="13" id="KW-1185">Reference proteome</keyword>
<dbReference type="PIRSF" id="PIRSF001155">
    <property type="entry name" value="C1r_C1s_MASP"/>
    <property type="match status" value="1"/>
</dbReference>
<evidence type="ECO:0000256" key="9">
    <source>
        <dbReference type="SAM" id="SignalP"/>
    </source>
</evidence>
<feature type="domain" description="CUB" evidence="10">
    <location>
        <begin position="159"/>
        <end position="276"/>
    </location>
</feature>
<dbReference type="InterPro" id="IPR035914">
    <property type="entry name" value="Sperma_CUB_dom_sf"/>
</dbReference>
<evidence type="ECO:0000256" key="2">
    <source>
        <dbReference type="ARBA" id="ARBA00022737"/>
    </source>
</evidence>
<dbReference type="AlphaFoldDB" id="A0A7M5UMQ0"/>